<dbReference type="InterPro" id="IPR023397">
    <property type="entry name" value="SAM-dep_MeTrfase_MraW_recog"/>
</dbReference>
<dbReference type="Pfam" id="PF01795">
    <property type="entry name" value="Methyltransf_5"/>
    <property type="match status" value="1"/>
</dbReference>
<dbReference type="Gene3D" id="1.10.150.170">
    <property type="entry name" value="Putative methyltransferase TM0872, insert domain"/>
    <property type="match status" value="1"/>
</dbReference>
<dbReference type="AlphaFoldDB" id="A0A2M7BYW3"/>
<comment type="subcellular location">
    <subcellularLocation>
        <location evidence="6">Cytoplasm</location>
    </subcellularLocation>
</comment>
<comment type="similarity">
    <text evidence="1 6">Belongs to the methyltransferase superfamily. RsmH family.</text>
</comment>
<protein>
    <recommendedName>
        <fullName evidence="6">Ribosomal RNA small subunit methyltransferase H</fullName>
        <ecNumber evidence="6">2.1.1.199</ecNumber>
    </recommendedName>
    <alternativeName>
        <fullName evidence="6">16S rRNA m(4)C1402 methyltransferase</fullName>
    </alternativeName>
    <alternativeName>
        <fullName evidence="6">rRNA (cytosine-N(4)-)-methyltransferase RsmH</fullName>
    </alternativeName>
</protein>
<feature type="binding site" evidence="6">
    <location>
        <position position="95"/>
    </location>
    <ligand>
        <name>S-adenosyl-L-methionine</name>
        <dbReference type="ChEBI" id="CHEBI:59789"/>
    </ligand>
</feature>
<dbReference type="Proteomes" id="UP000230324">
    <property type="component" value="Unassembled WGS sequence"/>
</dbReference>
<dbReference type="InterPro" id="IPR029063">
    <property type="entry name" value="SAM-dependent_MTases_sf"/>
</dbReference>
<dbReference type="PIRSF" id="PIRSF004486">
    <property type="entry name" value="MraW"/>
    <property type="match status" value="1"/>
</dbReference>
<comment type="function">
    <text evidence="6">Specifically methylates the N4 position of cytidine in position 1402 (C1402) of 16S rRNA.</text>
</comment>
<accession>A0A2M7BYW3</accession>
<keyword evidence="6" id="KW-0963">Cytoplasm</keyword>
<evidence type="ECO:0000256" key="5">
    <source>
        <dbReference type="ARBA" id="ARBA00022691"/>
    </source>
</evidence>
<keyword evidence="5 6" id="KW-0949">S-adenosyl-L-methionine</keyword>
<sequence length="348" mass="40195">MHIPVLEKEVLEYLEPKTNENFIDCTVGQGGHSLAILERILPKGKVLGIDWSPELIQEGEESKPSSSPFANAQELKVKSQKVKVKNNLILVNENFVNLKEIAKSYRFRKVSGILFDLGMSSWHLEESKRGFSFLRNEPLDMRYNPEIQLTAEKIINYYSLFELEKILREYGEERFAKKIAEEIVKERKLKPIKTTLHLVRVIKKATPGWYHHKKISRYPLSTRAQRRVKKRFISSTRGRHPATKTFQALRIAVNDELNNLKKALPQALEILQPSGRLVVISFHSLEDKIVKDFLKDYDPPSALLPYYSHPKKEKLLKILTRKPVIPSKKEIKINPASRSAKLRAGQKL</sequence>
<comment type="catalytic activity">
    <reaction evidence="6">
        <text>cytidine(1402) in 16S rRNA + S-adenosyl-L-methionine = N(4)-methylcytidine(1402) in 16S rRNA + S-adenosyl-L-homocysteine + H(+)</text>
        <dbReference type="Rhea" id="RHEA:42928"/>
        <dbReference type="Rhea" id="RHEA-COMP:10286"/>
        <dbReference type="Rhea" id="RHEA-COMP:10287"/>
        <dbReference type="ChEBI" id="CHEBI:15378"/>
        <dbReference type="ChEBI" id="CHEBI:57856"/>
        <dbReference type="ChEBI" id="CHEBI:59789"/>
        <dbReference type="ChEBI" id="CHEBI:74506"/>
        <dbReference type="ChEBI" id="CHEBI:82748"/>
        <dbReference type="EC" id="2.1.1.199"/>
    </reaction>
</comment>
<dbReference type="InterPro" id="IPR002903">
    <property type="entry name" value="RsmH"/>
</dbReference>
<dbReference type="SUPFAM" id="SSF53335">
    <property type="entry name" value="S-adenosyl-L-methionine-dependent methyltransferases"/>
    <property type="match status" value="1"/>
</dbReference>
<evidence type="ECO:0000256" key="1">
    <source>
        <dbReference type="ARBA" id="ARBA00010396"/>
    </source>
</evidence>
<dbReference type="HAMAP" id="MF_01007">
    <property type="entry name" value="16SrRNA_methyltr_H"/>
    <property type="match status" value="1"/>
</dbReference>
<proteinExistence type="inferred from homology"/>
<evidence type="ECO:0000313" key="8">
    <source>
        <dbReference type="Proteomes" id="UP000230324"/>
    </source>
</evidence>
<organism evidence="7 8">
    <name type="scientific">Candidatus Nealsonbacteria bacterium CG03_land_8_20_14_0_80_36_12</name>
    <dbReference type="NCBI Taxonomy" id="1974701"/>
    <lineage>
        <taxon>Bacteria</taxon>
        <taxon>Candidatus Nealsoniibacteriota</taxon>
    </lineage>
</organism>
<dbReference type="GO" id="GO:0071424">
    <property type="term" value="F:rRNA (cytosine-N4-)-methyltransferase activity"/>
    <property type="evidence" value="ECO:0007669"/>
    <property type="project" value="UniProtKB-UniRule"/>
</dbReference>
<dbReference type="Gene3D" id="3.40.50.150">
    <property type="entry name" value="Vaccinia Virus protein VP39"/>
    <property type="match status" value="1"/>
</dbReference>
<reference evidence="8" key="1">
    <citation type="submission" date="2017-09" db="EMBL/GenBank/DDBJ databases">
        <title>Depth-based differentiation of microbial function through sediment-hosted aquifers and enrichment of novel symbionts in the deep terrestrial subsurface.</title>
        <authorList>
            <person name="Probst A.J."/>
            <person name="Ladd B."/>
            <person name="Jarett J.K."/>
            <person name="Geller-Mcgrath D.E."/>
            <person name="Sieber C.M.K."/>
            <person name="Emerson J.B."/>
            <person name="Anantharaman K."/>
            <person name="Thomas B.C."/>
            <person name="Malmstrom R."/>
            <person name="Stieglmeier M."/>
            <person name="Klingl A."/>
            <person name="Woyke T."/>
            <person name="Ryan C.M."/>
            <person name="Banfield J.F."/>
        </authorList>
    </citation>
    <scope>NUCLEOTIDE SEQUENCE [LARGE SCALE GENOMIC DNA]</scope>
</reference>
<dbReference type="PANTHER" id="PTHR11265:SF0">
    <property type="entry name" value="12S RRNA N4-METHYLCYTIDINE METHYLTRANSFERASE"/>
    <property type="match status" value="1"/>
</dbReference>
<name>A0A2M7BYW3_9BACT</name>
<dbReference type="GO" id="GO:0070475">
    <property type="term" value="P:rRNA base methylation"/>
    <property type="evidence" value="ECO:0007669"/>
    <property type="project" value="UniProtKB-UniRule"/>
</dbReference>
<keyword evidence="2 6" id="KW-0698">rRNA processing</keyword>
<evidence type="ECO:0000256" key="4">
    <source>
        <dbReference type="ARBA" id="ARBA00022679"/>
    </source>
</evidence>
<feature type="binding site" evidence="6">
    <location>
        <position position="123"/>
    </location>
    <ligand>
        <name>S-adenosyl-L-methionine</name>
        <dbReference type="ChEBI" id="CHEBI:59789"/>
    </ligand>
</feature>
<evidence type="ECO:0000256" key="6">
    <source>
        <dbReference type="HAMAP-Rule" id="MF_01007"/>
    </source>
</evidence>
<keyword evidence="4 6" id="KW-0808">Transferase</keyword>
<evidence type="ECO:0000256" key="2">
    <source>
        <dbReference type="ARBA" id="ARBA00022552"/>
    </source>
</evidence>
<dbReference type="NCBIfam" id="TIGR00006">
    <property type="entry name" value="16S rRNA (cytosine(1402)-N(4))-methyltransferase RsmH"/>
    <property type="match status" value="1"/>
</dbReference>
<evidence type="ECO:0000256" key="3">
    <source>
        <dbReference type="ARBA" id="ARBA00022603"/>
    </source>
</evidence>
<comment type="caution">
    <text evidence="7">The sequence shown here is derived from an EMBL/GenBank/DDBJ whole genome shotgun (WGS) entry which is preliminary data.</text>
</comment>
<dbReference type="SUPFAM" id="SSF81799">
    <property type="entry name" value="Putative methyltransferase TM0872, insert domain"/>
    <property type="match status" value="1"/>
</dbReference>
<feature type="binding site" evidence="6">
    <location>
        <position position="116"/>
    </location>
    <ligand>
        <name>S-adenosyl-L-methionine</name>
        <dbReference type="ChEBI" id="CHEBI:59789"/>
    </ligand>
</feature>
<feature type="binding site" evidence="6">
    <location>
        <begin position="30"/>
        <end position="32"/>
    </location>
    <ligand>
        <name>S-adenosyl-L-methionine</name>
        <dbReference type="ChEBI" id="CHEBI:59789"/>
    </ligand>
</feature>
<evidence type="ECO:0000313" key="7">
    <source>
        <dbReference type="EMBL" id="PIV12848.1"/>
    </source>
</evidence>
<dbReference type="PANTHER" id="PTHR11265">
    <property type="entry name" value="S-ADENOSYL-METHYLTRANSFERASE MRAW"/>
    <property type="match status" value="1"/>
</dbReference>
<dbReference type="GO" id="GO:0005737">
    <property type="term" value="C:cytoplasm"/>
    <property type="evidence" value="ECO:0007669"/>
    <property type="project" value="UniProtKB-SubCell"/>
</dbReference>
<feature type="binding site" evidence="6">
    <location>
        <position position="50"/>
    </location>
    <ligand>
        <name>S-adenosyl-L-methionine</name>
        <dbReference type="ChEBI" id="CHEBI:59789"/>
    </ligand>
</feature>
<dbReference type="EMBL" id="PEUV01000006">
    <property type="protein sequence ID" value="PIV12848.1"/>
    <property type="molecule type" value="Genomic_DNA"/>
</dbReference>
<keyword evidence="3 6" id="KW-0489">Methyltransferase</keyword>
<dbReference type="EC" id="2.1.1.199" evidence="6"/>
<gene>
    <name evidence="7" type="primary">mraW</name>
    <name evidence="6" type="synonym">rsmH</name>
    <name evidence="7" type="ORF">COS47_00290</name>
</gene>